<dbReference type="Pfam" id="PF01863">
    <property type="entry name" value="YgjP-like"/>
    <property type="match status" value="1"/>
</dbReference>
<comment type="caution">
    <text evidence="2">The sequence shown here is derived from an EMBL/GenBank/DDBJ whole genome shotgun (WGS) entry which is preliminary data.</text>
</comment>
<dbReference type="InterPro" id="IPR002725">
    <property type="entry name" value="YgjP-like_metallopeptidase"/>
</dbReference>
<dbReference type="CDD" id="cd07344">
    <property type="entry name" value="M48_yhfN_like"/>
    <property type="match status" value="1"/>
</dbReference>
<dbReference type="RefSeq" id="WP_378165636.1">
    <property type="nucleotide sequence ID" value="NZ_JBHSBU010000001.1"/>
</dbReference>
<feature type="domain" description="YgjP-like metallopeptidase" evidence="1">
    <location>
        <begin position="25"/>
        <end position="220"/>
    </location>
</feature>
<dbReference type="Gene3D" id="3.30.2010.10">
    <property type="entry name" value="Metalloproteases ('zincins'), catalytic domain"/>
    <property type="match status" value="1"/>
</dbReference>
<accession>A0ABV8MUU2</accession>
<name>A0ABV8MUU2_9NEIS</name>
<protein>
    <submittedName>
        <fullName evidence="2">M48 family metallopeptidase</fullName>
    </submittedName>
</protein>
<sequence>MSAAGRAVLEGRTIDYQIRRSARRRSVGLRIDASGLTIRLPARFPLDHLEPILQRKASWIVSKLDLYHTKAPPPPSLADGGRIDWLGHSLPIRHEVGRLIVEPDAVVLPQGQDPAAALTRLMQREARRHFAARVAHWSARIGLTPQSLALSHAQKRWGSCTAQGVVRLNWRLMQAPPSVIDYVVIHELCHLEELNHSDRFWTLVESACPDWREQRAFLKREGDRYFAW</sequence>
<reference evidence="3" key="1">
    <citation type="journal article" date="2019" name="Int. J. Syst. Evol. Microbiol.">
        <title>The Global Catalogue of Microorganisms (GCM) 10K type strain sequencing project: providing services to taxonomists for standard genome sequencing and annotation.</title>
        <authorList>
            <consortium name="The Broad Institute Genomics Platform"/>
            <consortium name="The Broad Institute Genome Sequencing Center for Infectious Disease"/>
            <person name="Wu L."/>
            <person name="Ma J."/>
        </authorList>
    </citation>
    <scope>NUCLEOTIDE SEQUENCE [LARGE SCALE GENOMIC DNA]</scope>
    <source>
        <strain evidence="3">LMG 29894</strain>
    </source>
</reference>
<dbReference type="EMBL" id="JBHSBU010000001">
    <property type="protein sequence ID" value="MFC4160615.1"/>
    <property type="molecule type" value="Genomic_DNA"/>
</dbReference>
<evidence type="ECO:0000313" key="2">
    <source>
        <dbReference type="EMBL" id="MFC4160615.1"/>
    </source>
</evidence>
<evidence type="ECO:0000259" key="1">
    <source>
        <dbReference type="Pfam" id="PF01863"/>
    </source>
</evidence>
<dbReference type="PANTHER" id="PTHR30399">
    <property type="entry name" value="UNCHARACTERIZED PROTEIN YGJP"/>
    <property type="match status" value="1"/>
</dbReference>
<proteinExistence type="predicted"/>
<dbReference type="PANTHER" id="PTHR30399:SF1">
    <property type="entry name" value="UTP PYROPHOSPHATASE"/>
    <property type="match status" value="1"/>
</dbReference>
<evidence type="ECO:0000313" key="3">
    <source>
        <dbReference type="Proteomes" id="UP001595791"/>
    </source>
</evidence>
<keyword evidence="3" id="KW-1185">Reference proteome</keyword>
<gene>
    <name evidence="2" type="ORF">ACFOW7_14845</name>
</gene>
<dbReference type="Proteomes" id="UP001595791">
    <property type="component" value="Unassembled WGS sequence"/>
</dbReference>
<dbReference type="InterPro" id="IPR053136">
    <property type="entry name" value="UTP_pyrophosphatase-like"/>
</dbReference>
<organism evidence="2 3">
    <name type="scientific">Chitinimonas lacunae</name>
    <dbReference type="NCBI Taxonomy" id="1963018"/>
    <lineage>
        <taxon>Bacteria</taxon>
        <taxon>Pseudomonadati</taxon>
        <taxon>Pseudomonadota</taxon>
        <taxon>Betaproteobacteria</taxon>
        <taxon>Neisseriales</taxon>
        <taxon>Chitinibacteraceae</taxon>
        <taxon>Chitinimonas</taxon>
    </lineage>
</organism>